<dbReference type="Proteomes" id="UP001055072">
    <property type="component" value="Unassembled WGS sequence"/>
</dbReference>
<reference evidence="1" key="1">
    <citation type="journal article" date="2021" name="Environ. Microbiol.">
        <title>Gene family expansions and transcriptome signatures uncover fungal adaptations to wood decay.</title>
        <authorList>
            <person name="Hage H."/>
            <person name="Miyauchi S."/>
            <person name="Viragh M."/>
            <person name="Drula E."/>
            <person name="Min B."/>
            <person name="Chaduli D."/>
            <person name="Navarro D."/>
            <person name="Favel A."/>
            <person name="Norest M."/>
            <person name="Lesage-Meessen L."/>
            <person name="Balint B."/>
            <person name="Merenyi Z."/>
            <person name="de Eugenio L."/>
            <person name="Morin E."/>
            <person name="Martinez A.T."/>
            <person name="Baldrian P."/>
            <person name="Stursova M."/>
            <person name="Martinez M.J."/>
            <person name="Novotny C."/>
            <person name="Magnuson J.K."/>
            <person name="Spatafora J.W."/>
            <person name="Maurice S."/>
            <person name="Pangilinan J."/>
            <person name="Andreopoulos W."/>
            <person name="LaButti K."/>
            <person name="Hundley H."/>
            <person name="Na H."/>
            <person name="Kuo A."/>
            <person name="Barry K."/>
            <person name="Lipzen A."/>
            <person name="Henrissat B."/>
            <person name="Riley R."/>
            <person name="Ahrendt S."/>
            <person name="Nagy L.G."/>
            <person name="Grigoriev I.V."/>
            <person name="Martin F."/>
            <person name="Rosso M.N."/>
        </authorList>
    </citation>
    <scope>NUCLEOTIDE SEQUENCE</scope>
    <source>
        <strain evidence="1">CBS 384.51</strain>
    </source>
</reference>
<gene>
    <name evidence="1" type="ORF">BDY19DRAFT_909860</name>
</gene>
<dbReference type="EMBL" id="MU274943">
    <property type="protein sequence ID" value="KAI0084384.1"/>
    <property type="molecule type" value="Genomic_DNA"/>
</dbReference>
<evidence type="ECO:0000313" key="2">
    <source>
        <dbReference type="Proteomes" id="UP001055072"/>
    </source>
</evidence>
<proteinExistence type="predicted"/>
<evidence type="ECO:0000313" key="1">
    <source>
        <dbReference type="EMBL" id="KAI0084384.1"/>
    </source>
</evidence>
<comment type="caution">
    <text evidence="1">The sequence shown here is derived from an EMBL/GenBank/DDBJ whole genome shotgun (WGS) entry which is preliminary data.</text>
</comment>
<protein>
    <submittedName>
        <fullName evidence="1">Uncharacterized protein</fullName>
    </submittedName>
</protein>
<organism evidence="1 2">
    <name type="scientific">Irpex rosettiformis</name>
    <dbReference type="NCBI Taxonomy" id="378272"/>
    <lineage>
        <taxon>Eukaryota</taxon>
        <taxon>Fungi</taxon>
        <taxon>Dikarya</taxon>
        <taxon>Basidiomycota</taxon>
        <taxon>Agaricomycotina</taxon>
        <taxon>Agaricomycetes</taxon>
        <taxon>Polyporales</taxon>
        <taxon>Irpicaceae</taxon>
        <taxon>Irpex</taxon>
    </lineage>
</organism>
<name>A0ACB8TRD2_9APHY</name>
<sequence length="360" mass="40180">MSSASEFDTELQLLQTGLYIAYSANILYLWESCITFSQEIDVVWGRKWTVMTWLYMITHYGAILLNFIELIPPSAWAPGVFYNQRLNSDTAADTIHSCRASTYMADVLYMLQLLCFALFSGLRIHALLDGKILAGIVFLLNLVPLGTNMASSNNYTTNEFNLGSWFNTDQLRNGDDLSLSARISAILGDILVLLVTWSKTAKLHREARQLNIKAPLATLLFCDGEVSHLGNCDYLYFMRAKITTSGTSYFVILLILNIFRLIQTISNIQALLLLQIPAPFSQMSVKVYYLVKPAGSSSNISQAGSNYWQEFSLDFMHVGGLLETGELSLECEADDQGERKKTINLSNVPQTSGIIDLPIS</sequence>
<keyword evidence="2" id="KW-1185">Reference proteome</keyword>
<accession>A0ACB8TRD2</accession>